<evidence type="ECO:0000256" key="2">
    <source>
        <dbReference type="ARBA" id="ARBA00023015"/>
    </source>
</evidence>
<dbReference type="STRING" id="637679.GCA_001550055_02132"/>
<gene>
    <name evidence="5" type="ORF">SAMN04488071_3175</name>
</gene>
<accession>A0A1G7DMI3</accession>
<dbReference type="Gene3D" id="1.10.4040.10">
    <property type="entry name" value="Penicillinase repressor domain"/>
    <property type="match status" value="1"/>
</dbReference>
<sequence length="123" mass="13521">MTANIKLSDQQYQLVQALWKLGEGSAKDVQAKLDNLGLAHTTVGTILSRLEKKGVLASETRGRERVYRPLISEGDVKRSMVSSLVSTLFKGDSKALLAHLVNEGEIEKTELDQIKQLIDGENS</sequence>
<evidence type="ECO:0000313" key="6">
    <source>
        <dbReference type="Proteomes" id="UP000183685"/>
    </source>
</evidence>
<proteinExistence type="inferred from homology"/>
<name>A0A1G7DMI3_9PROT</name>
<protein>
    <submittedName>
        <fullName evidence="5">Predicted transcriptional regulator</fullName>
    </submittedName>
</protein>
<dbReference type="Pfam" id="PF03965">
    <property type="entry name" value="Penicillinase_R"/>
    <property type="match status" value="1"/>
</dbReference>
<keyword evidence="2" id="KW-0805">Transcription regulation</keyword>
<evidence type="ECO:0000256" key="4">
    <source>
        <dbReference type="ARBA" id="ARBA00023163"/>
    </source>
</evidence>
<keyword evidence="6" id="KW-1185">Reference proteome</keyword>
<evidence type="ECO:0000256" key="3">
    <source>
        <dbReference type="ARBA" id="ARBA00023125"/>
    </source>
</evidence>
<dbReference type="Gene3D" id="1.10.10.10">
    <property type="entry name" value="Winged helix-like DNA-binding domain superfamily/Winged helix DNA-binding domain"/>
    <property type="match status" value="1"/>
</dbReference>
<dbReference type="InterPro" id="IPR005650">
    <property type="entry name" value="BlaI_family"/>
</dbReference>
<reference evidence="5 6" key="1">
    <citation type="submission" date="2016-10" db="EMBL/GenBank/DDBJ databases">
        <authorList>
            <person name="de Groot N.N."/>
        </authorList>
    </citation>
    <scope>NUCLEOTIDE SEQUENCE [LARGE SCALE GENOMIC DNA]</scope>
    <source>
        <strain evidence="5 6">CGMCC 1.9109</strain>
    </source>
</reference>
<dbReference type="PIRSF" id="PIRSF019455">
    <property type="entry name" value="CopR_AtkY"/>
    <property type="match status" value="1"/>
</dbReference>
<keyword evidence="3" id="KW-0238">DNA-binding</keyword>
<comment type="similarity">
    <text evidence="1">Belongs to the BlaI transcriptional regulatory family.</text>
</comment>
<dbReference type="AlphaFoldDB" id="A0A1G7DMI3"/>
<dbReference type="OrthoDB" id="279010at2"/>
<keyword evidence="4" id="KW-0804">Transcription</keyword>
<dbReference type="RefSeq" id="WP_068304800.1">
    <property type="nucleotide sequence ID" value="NZ_DAIOMO010000006.1"/>
</dbReference>
<dbReference type="Proteomes" id="UP000183685">
    <property type="component" value="Unassembled WGS sequence"/>
</dbReference>
<dbReference type="InterPro" id="IPR036388">
    <property type="entry name" value="WH-like_DNA-bd_sf"/>
</dbReference>
<dbReference type="GO" id="GO:0045892">
    <property type="term" value="P:negative regulation of DNA-templated transcription"/>
    <property type="evidence" value="ECO:0007669"/>
    <property type="project" value="InterPro"/>
</dbReference>
<organism evidence="5 6">
    <name type="scientific">Kordiimonas lacus</name>
    <dbReference type="NCBI Taxonomy" id="637679"/>
    <lineage>
        <taxon>Bacteria</taxon>
        <taxon>Pseudomonadati</taxon>
        <taxon>Pseudomonadota</taxon>
        <taxon>Alphaproteobacteria</taxon>
        <taxon>Kordiimonadales</taxon>
        <taxon>Kordiimonadaceae</taxon>
        <taxon>Kordiimonas</taxon>
    </lineage>
</organism>
<dbReference type="GO" id="GO:0003677">
    <property type="term" value="F:DNA binding"/>
    <property type="evidence" value="ECO:0007669"/>
    <property type="project" value="UniProtKB-KW"/>
</dbReference>
<evidence type="ECO:0000256" key="1">
    <source>
        <dbReference type="ARBA" id="ARBA00011046"/>
    </source>
</evidence>
<dbReference type="InterPro" id="IPR036390">
    <property type="entry name" value="WH_DNA-bd_sf"/>
</dbReference>
<dbReference type="SUPFAM" id="SSF46785">
    <property type="entry name" value="Winged helix' DNA-binding domain"/>
    <property type="match status" value="1"/>
</dbReference>
<evidence type="ECO:0000313" key="5">
    <source>
        <dbReference type="EMBL" id="SDE52699.1"/>
    </source>
</evidence>
<dbReference type="EMBL" id="FNAK01000007">
    <property type="protein sequence ID" value="SDE52699.1"/>
    <property type="molecule type" value="Genomic_DNA"/>
</dbReference>